<sequence length="179" mass="19880">MDKVFYYCFLIGIIYSVLSVILGGIFDIFNIGGSIDLNFEFPFISLMKPSVLAVFSTIFGGMGLIGIRNGWKYTILIATVLGICSATFIWRFVIVNLLKAENTSSVKRKDLIGSEAFVIETILEGKVGSITYVANGNKYSSPARCIRSTKIPVGEKVIIKEIKENTFFVMTFEVQNQSK</sequence>
<feature type="transmembrane region" description="Helical" evidence="1">
    <location>
        <begin position="6"/>
        <end position="29"/>
    </location>
</feature>
<protein>
    <recommendedName>
        <fullName evidence="2">Membrane protein NfeD2 N-terminal transmembrane domain-containing protein</fullName>
    </recommendedName>
</protein>
<keyword evidence="1" id="KW-1133">Transmembrane helix</keyword>
<feature type="transmembrane region" description="Helical" evidence="1">
    <location>
        <begin position="73"/>
        <end position="98"/>
    </location>
</feature>
<reference evidence="3 4" key="1">
    <citation type="submission" date="2018-02" db="EMBL/GenBank/DDBJ databases">
        <title>Genomic Encyclopedia of Archaeal and Bacterial Type Strains, Phase II (KMG-II): from individual species to whole genera.</title>
        <authorList>
            <person name="Goeker M."/>
        </authorList>
    </citation>
    <scope>NUCLEOTIDE SEQUENCE [LARGE SCALE GENOMIC DNA]</scope>
    <source>
        <strain evidence="3 4">DSM 15099</strain>
    </source>
</reference>
<feature type="transmembrane region" description="Helical" evidence="1">
    <location>
        <begin position="50"/>
        <end position="67"/>
    </location>
</feature>
<dbReference type="EMBL" id="PTIS01000002">
    <property type="protein sequence ID" value="PPK49137.1"/>
    <property type="molecule type" value="Genomic_DNA"/>
</dbReference>
<name>A0A2S6FZX7_9CLOT</name>
<evidence type="ECO:0000259" key="2">
    <source>
        <dbReference type="Pfam" id="PF25842"/>
    </source>
</evidence>
<evidence type="ECO:0000256" key="1">
    <source>
        <dbReference type="SAM" id="Phobius"/>
    </source>
</evidence>
<dbReference type="Pfam" id="PF25842">
    <property type="entry name" value="NfeD_TM"/>
    <property type="match status" value="1"/>
</dbReference>
<dbReference type="InterPro" id="IPR012340">
    <property type="entry name" value="NA-bd_OB-fold"/>
</dbReference>
<organism evidence="3 4">
    <name type="scientific">Clostridium algidicarnis DSM 15099</name>
    <dbReference type="NCBI Taxonomy" id="1121295"/>
    <lineage>
        <taxon>Bacteria</taxon>
        <taxon>Bacillati</taxon>
        <taxon>Bacillota</taxon>
        <taxon>Clostridia</taxon>
        <taxon>Eubacteriales</taxon>
        <taxon>Clostridiaceae</taxon>
        <taxon>Clostridium</taxon>
    </lineage>
</organism>
<dbReference type="Gene3D" id="2.40.50.140">
    <property type="entry name" value="Nucleic acid-binding proteins"/>
    <property type="match status" value="1"/>
</dbReference>
<gene>
    <name evidence="3" type="ORF">BD821_10250</name>
</gene>
<evidence type="ECO:0000313" key="4">
    <source>
        <dbReference type="Proteomes" id="UP000239863"/>
    </source>
</evidence>
<dbReference type="AlphaFoldDB" id="A0A2S6FZX7"/>
<proteinExistence type="predicted"/>
<dbReference type="STRING" id="37659.GCA_000703125_01647"/>
<comment type="caution">
    <text evidence="3">The sequence shown here is derived from an EMBL/GenBank/DDBJ whole genome shotgun (WGS) entry which is preliminary data.</text>
</comment>
<evidence type="ECO:0000313" key="3">
    <source>
        <dbReference type="EMBL" id="PPK49137.1"/>
    </source>
</evidence>
<dbReference type="OrthoDB" id="1807862at2"/>
<keyword evidence="1" id="KW-0472">Membrane</keyword>
<dbReference type="InterPro" id="IPR058653">
    <property type="entry name" value="NfeD2_TM"/>
</dbReference>
<feature type="domain" description="Membrane protein NfeD2 N-terminal transmembrane" evidence="2">
    <location>
        <begin position="2"/>
        <end position="102"/>
    </location>
</feature>
<accession>A0A2S6FZX7</accession>
<keyword evidence="1" id="KW-0812">Transmembrane</keyword>
<dbReference type="RefSeq" id="WP_104409163.1">
    <property type="nucleotide sequence ID" value="NZ_PTIS01000002.1"/>
</dbReference>
<dbReference type="Proteomes" id="UP000239863">
    <property type="component" value="Unassembled WGS sequence"/>
</dbReference>